<dbReference type="Proteomes" id="UP000078558">
    <property type="component" value="Chromosome I"/>
</dbReference>
<dbReference type="Gene3D" id="2.40.50.140">
    <property type="entry name" value="Nucleic acid-binding proteins"/>
    <property type="match status" value="1"/>
</dbReference>
<dbReference type="SUPFAM" id="SSF50331">
    <property type="entry name" value="MOP-like"/>
    <property type="match status" value="1"/>
</dbReference>
<dbReference type="InterPro" id="IPR047641">
    <property type="entry name" value="ABC_transpr_MalK/UgpC-like"/>
</dbReference>
<dbReference type="STRING" id="1851544.ODI_03296"/>
<dbReference type="AlphaFoldDB" id="A0A1C3K6N8"/>
<evidence type="ECO:0000256" key="4">
    <source>
        <dbReference type="ARBA" id="ARBA00022840"/>
    </source>
</evidence>
<evidence type="ECO:0000313" key="9">
    <source>
        <dbReference type="EMBL" id="SOE46069.1"/>
    </source>
</evidence>
<dbReference type="Gene3D" id="3.40.50.300">
    <property type="entry name" value="P-loop containing nucleotide triphosphate hydrolases"/>
    <property type="match status" value="1"/>
</dbReference>
<evidence type="ECO:0000256" key="6">
    <source>
        <dbReference type="ARBA" id="ARBA00023136"/>
    </source>
</evidence>
<dbReference type="SMART" id="SM00382">
    <property type="entry name" value="AAA"/>
    <property type="match status" value="1"/>
</dbReference>
<keyword evidence="3" id="KW-0547">Nucleotide-binding</keyword>
<keyword evidence="1" id="KW-0813">Transport</keyword>
<dbReference type="RefSeq" id="WP_067758292.1">
    <property type="nucleotide sequence ID" value="NZ_LT907988.1"/>
</dbReference>
<evidence type="ECO:0000313" key="8">
    <source>
        <dbReference type="EMBL" id="SBT27189.1"/>
    </source>
</evidence>
<dbReference type="Gene3D" id="2.40.50.100">
    <property type="match status" value="1"/>
</dbReference>
<accession>A0A1C3K6N8</accession>
<dbReference type="InterPro" id="IPR003439">
    <property type="entry name" value="ABC_transporter-like_ATP-bd"/>
</dbReference>
<evidence type="ECO:0000313" key="10">
    <source>
        <dbReference type="Proteomes" id="UP000078558"/>
    </source>
</evidence>
<dbReference type="PROSITE" id="PS50893">
    <property type="entry name" value="ABC_TRANSPORTER_2"/>
    <property type="match status" value="1"/>
</dbReference>
<dbReference type="Pfam" id="PF00005">
    <property type="entry name" value="ABC_tran"/>
    <property type="match status" value="1"/>
</dbReference>
<dbReference type="SUPFAM" id="SSF52540">
    <property type="entry name" value="P-loop containing nucleoside triphosphate hydrolases"/>
    <property type="match status" value="1"/>
</dbReference>
<evidence type="ECO:0000259" key="7">
    <source>
        <dbReference type="PROSITE" id="PS50893"/>
    </source>
</evidence>
<evidence type="ECO:0000256" key="1">
    <source>
        <dbReference type="ARBA" id="ARBA00022448"/>
    </source>
</evidence>
<dbReference type="OrthoDB" id="9802264at2"/>
<keyword evidence="10" id="KW-1185">Reference proteome</keyword>
<dbReference type="GO" id="GO:0005524">
    <property type="term" value="F:ATP binding"/>
    <property type="evidence" value="ECO:0007669"/>
    <property type="project" value="UniProtKB-KW"/>
</dbReference>
<sequence length="377" mass="39741">MRTSEPVPMTLAVDGLSKRFGATQALDGLALTVAPGEIVAVSGPSGAGKSTLGRLLSGLESADRGEIRLGSRAIQGLPPQQRAVAHMFESFALYPTLNVFDNIASPLRSPMHAGRIDPASIAERVENVLALTQMSHLAGRRPAELSGGQKQRVALCRTLVQTPDLFILDEPIGHLDAKLRHTLRGDIRARQGALAQGTLWFTPDAVEAMAVADRVVMLVGGRVRQIGTPRDIYLRPADTSVARLVGDPAMNLLDITLTSSDGSREIRHAGDAVRASPALRARLAALPGERYVLGFPPMHTQLCAPASAEADVLPGEIYAVEPFGKYTLVTASLAGALLRAKVAPGYAAPLGAPVGIRMPESGVLIFDGDTGSILPDQ</sequence>
<dbReference type="GO" id="GO:0055052">
    <property type="term" value="C:ATP-binding cassette (ABC) transporter complex, substrate-binding subunit-containing"/>
    <property type="evidence" value="ECO:0007669"/>
    <property type="project" value="TreeGrafter"/>
</dbReference>
<dbReference type="PROSITE" id="PS00211">
    <property type="entry name" value="ABC_TRANSPORTER_1"/>
    <property type="match status" value="1"/>
</dbReference>
<dbReference type="KEGG" id="odi:ODI_R0113"/>
<organism evidence="8 10">
    <name type="scientific">Orrella dioscoreae</name>
    <dbReference type="NCBI Taxonomy" id="1851544"/>
    <lineage>
        <taxon>Bacteria</taxon>
        <taxon>Pseudomonadati</taxon>
        <taxon>Pseudomonadota</taxon>
        <taxon>Betaproteobacteria</taxon>
        <taxon>Burkholderiales</taxon>
        <taxon>Alcaligenaceae</taxon>
        <taxon>Orrella</taxon>
    </lineage>
</organism>
<name>A0A1C3K6N8_9BURK</name>
<dbReference type="InterPro" id="IPR003593">
    <property type="entry name" value="AAA+_ATPase"/>
</dbReference>
<protein>
    <submittedName>
        <fullName evidence="8">Glycerol-3-phosphate ABC transporter, ATP-binding protein UgpC (TC 3.A.1.1.3)</fullName>
    </submittedName>
</protein>
<evidence type="ECO:0000256" key="3">
    <source>
        <dbReference type="ARBA" id="ARBA00022741"/>
    </source>
</evidence>
<dbReference type="PANTHER" id="PTHR43875:SF15">
    <property type="entry name" value="TREHALOSE IMPORT ATP-BINDING PROTEIN SUGC"/>
    <property type="match status" value="1"/>
</dbReference>
<dbReference type="GO" id="GO:0016887">
    <property type="term" value="F:ATP hydrolysis activity"/>
    <property type="evidence" value="ECO:0007669"/>
    <property type="project" value="InterPro"/>
</dbReference>
<keyword evidence="6" id="KW-0472">Membrane</keyword>
<evidence type="ECO:0000256" key="2">
    <source>
        <dbReference type="ARBA" id="ARBA00022475"/>
    </source>
</evidence>
<feature type="domain" description="ABC transporter" evidence="7">
    <location>
        <begin position="11"/>
        <end position="245"/>
    </location>
</feature>
<dbReference type="EMBL" id="LT907988">
    <property type="protein sequence ID" value="SOE46069.1"/>
    <property type="molecule type" value="Genomic_DNA"/>
</dbReference>
<dbReference type="InterPro" id="IPR017871">
    <property type="entry name" value="ABC_transporter-like_CS"/>
</dbReference>
<reference evidence="8 10" key="1">
    <citation type="submission" date="2016-06" db="EMBL/GenBank/DDBJ databases">
        <authorList>
            <person name="Kjaerup R.B."/>
            <person name="Dalgaard T.S."/>
            <person name="Juul-Madsen H.R."/>
        </authorList>
    </citation>
    <scope>NUCLEOTIDE SEQUENCE [LARGE SCALE GENOMIC DNA]</scope>
    <source>
        <strain evidence="8">Orrdi1</strain>
    </source>
</reference>
<dbReference type="PANTHER" id="PTHR43875">
    <property type="entry name" value="MALTODEXTRIN IMPORT ATP-BINDING PROTEIN MSMX"/>
    <property type="match status" value="1"/>
</dbReference>
<proteinExistence type="predicted"/>
<keyword evidence="5" id="KW-1278">Translocase</keyword>
<keyword evidence="2" id="KW-1003">Cell membrane</keyword>
<dbReference type="EMBL" id="FLRC01000052">
    <property type="protein sequence ID" value="SBT27189.1"/>
    <property type="molecule type" value="Genomic_DNA"/>
</dbReference>
<dbReference type="InterPro" id="IPR012340">
    <property type="entry name" value="NA-bd_OB-fold"/>
</dbReference>
<gene>
    <name evidence="8" type="ORF">ODI_03296</name>
    <name evidence="9" type="ORF">ODI_R0113</name>
</gene>
<dbReference type="InterPro" id="IPR027417">
    <property type="entry name" value="P-loop_NTPase"/>
</dbReference>
<dbReference type="InterPro" id="IPR008995">
    <property type="entry name" value="Mo/tungstate-bd_C_term_dom"/>
</dbReference>
<evidence type="ECO:0000256" key="5">
    <source>
        <dbReference type="ARBA" id="ARBA00022967"/>
    </source>
</evidence>
<keyword evidence="4 8" id="KW-0067">ATP-binding</keyword>
<reference evidence="9 10" key="2">
    <citation type="submission" date="2017-08" db="EMBL/GenBank/DDBJ databases">
        <authorList>
            <person name="de Groot N.N."/>
        </authorList>
    </citation>
    <scope>NUCLEOTIDE SEQUENCE [LARGE SCALE GENOMIC DNA]</scope>
    <source>
        <strain evidence="9">Orrdi1</strain>
    </source>
</reference>